<dbReference type="InterPro" id="IPR001548">
    <property type="entry name" value="Peptidase_M2"/>
</dbReference>
<feature type="disulfide bond" evidence="6">
    <location>
        <begin position="501"/>
        <end position="510"/>
    </location>
</feature>
<evidence type="ECO:0000256" key="9">
    <source>
        <dbReference type="RuleBase" id="RU361144"/>
    </source>
</evidence>
<dbReference type="AlphaFoldDB" id="E0VZ00"/>
<dbReference type="HOGENOM" id="CLU_014364_3_2_1"/>
<dbReference type="CDD" id="cd06461">
    <property type="entry name" value="M2_ACE"/>
    <property type="match status" value="1"/>
</dbReference>
<evidence type="ECO:0000256" key="5">
    <source>
        <dbReference type="PIRSR" id="PIRSR601548-10"/>
    </source>
</evidence>
<evidence type="ECO:0000313" key="11">
    <source>
        <dbReference type="EMBL" id="EEB18606.1"/>
    </source>
</evidence>
<evidence type="ECO:0000256" key="3">
    <source>
        <dbReference type="ARBA" id="ARBA00023157"/>
    </source>
</evidence>
<dbReference type="GO" id="GO:0004180">
    <property type="term" value="F:carboxypeptidase activity"/>
    <property type="evidence" value="ECO:0007669"/>
    <property type="project" value="UniProtKB-KW"/>
</dbReference>
<sequence length="690" mass="81319">MIFSKQVYLWFLFTIHIIVGNDINKTFEQEINAKRFLNDVNNNSIEIVSKLISSDYLTNRKYIYEQVKLYYPWKNFTDPDVRRKLKLFSEIGILALSDEDYERYQKIISEVRKIEQTTVICNFRNKSKCDLHLQPDIEEKLKTSQNSDELLYLHKKWHESTDDKIIQLFKNYILLSNRAANLNNYTDFKKYSLRNFIEMGDVKNELISLWDKIKPLYEQLHAYVRRKLLKIYGDKIMSSTGPIPAYLLGDIRLENWSGLSKKIVPFPEVDNLNITKYMIEKKYTPDTIHNLAQEYFESMNISVNYNFWINNSMEQKEINQCPTNIFNFYDGNVRIMDCNGVSLNNFLLAHNLVTKAHYMVEYSKQPYVYQMPADPALEMAINDIIAMSASTLSNLKRIGLFEKDIINKKIRINKLFKLALEKVVNLPFFLVQELWRWKLFEGMTIEKSFAYLRNLRETFQGIVFPFELGSGPLGRKAFSDLSLVHNFLGYFLEFQIYDNLCKDEINLDECNLADNKDAGMILRKLMSSGSSKSLKETLAGSLNESKIKARSIIKFFKPLMNWLKQQNNINEEYIGWKNKLKTNNRSKRRKRSAVDYFSELDDEDDTFNAASKVLNKFQRSVPLNNEKELLKLSTRKRKNVRNGDVGEKLIKRFQTLKTVLMSRTVKDKGNQWKIMKMKLKMMENHLHILN</sequence>
<dbReference type="GO" id="GO:0008237">
    <property type="term" value="F:metallopeptidase activity"/>
    <property type="evidence" value="ECO:0007669"/>
    <property type="project" value="UniProtKB-KW"/>
</dbReference>
<dbReference type="GO" id="GO:0006508">
    <property type="term" value="P:proteolysis"/>
    <property type="evidence" value="ECO:0007669"/>
    <property type="project" value="UniProtKB-KW"/>
</dbReference>
<organism>
    <name type="scientific">Pediculus humanus subsp. corporis</name>
    <name type="common">Body louse</name>
    <dbReference type="NCBI Taxonomy" id="121224"/>
    <lineage>
        <taxon>Eukaryota</taxon>
        <taxon>Metazoa</taxon>
        <taxon>Ecdysozoa</taxon>
        <taxon>Arthropoda</taxon>
        <taxon>Hexapoda</taxon>
        <taxon>Insecta</taxon>
        <taxon>Pterygota</taxon>
        <taxon>Neoptera</taxon>
        <taxon>Paraneoptera</taxon>
        <taxon>Psocodea</taxon>
        <taxon>Troctomorpha</taxon>
        <taxon>Phthiraptera</taxon>
        <taxon>Anoplura</taxon>
        <taxon>Pediculidae</taxon>
        <taxon>Pediculus</taxon>
    </lineage>
</organism>
<evidence type="ECO:0000313" key="13">
    <source>
        <dbReference type="Proteomes" id="UP000009046"/>
    </source>
</evidence>
<dbReference type="RefSeq" id="XP_002431344.1">
    <property type="nucleotide sequence ID" value="XM_002431299.1"/>
</dbReference>
<evidence type="ECO:0000313" key="12">
    <source>
        <dbReference type="EnsemblMetazoa" id="PHUM522520-PA"/>
    </source>
</evidence>
<keyword evidence="9" id="KW-0862">Zinc</keyword>
<dbReference type="PANTHER" id="PTHR10514">
    <property type="entry name" value="ANGIOTENSIN-CONVERTING ENZYME"/>
    <property type="match status" value="1"/>
</dbReference>
<dbReference type="VEuPathDB" id="VectorBase:PHUM522520"/>
<evidence type="ECO:0000256" key="2">
    <source>
        <dbReference type="ARBA" id="ARBA00022729"/>
    </source>
</evidence>
<dbReference type="EMBL" id="DS235848">
    <property type="protein sequence ID" value="EEB18606.1"/>
    <property type="molecule type" value="Genomic_DNA"/>
</dbReference>
<dbReference type="GO" id="GO:0005886">
    <property type="term" value="C:plasma membrane"/>
    <property type="evidence" value="ECO:0007669"/>
    <property type="project" value="TreeGrafter"/>
</dbReference>
<reference evidence="11" key="1">
    <citation type="submission" date="2007-04" db="EMBL/GenBank/DDBJ databases">
        <title>Annotation of Pediculus humanus corporis strain USDA.</title>
        <authorList>
            <person name="Kirkness E."/>
            <person name="Hannick L."/>
            <person name="Hass B."/>
            <person name="Bruggner R."/>
            <person name="Lawson D."/>
            <person name="Bidwell S."/>
            <person name="Joardar V."/>
            <person name="Caler E."/>
            <person name="Walenz B."/>
            <person name="Inman J."/>
            <person name="Schobel S."/>
            <person name="Galinsky K."/>
            <person name="Amedeo P."/>
            <person name="Strausberg R."/>
        </authorList>
    </citation>
    <scope>NUCLEOTIDE SEQUENCE</scope>
    <source>
        <strain evidence="11">USDA</strain>
    </source>
</reference>
<dbReference type="KEGG" id="phu:Phum_PHUM522520"/>
<dbReference type="SUPFAM" id="SSF55486">
    <property type="entry name" value="Metalloproteases ('zincins'), catalytic domain"/>
    <property type="match status" value="1"/>
</dbReference>
<keyword evidence="9" id="KW-0482">Metalloprotease</keyword>
<dbReference type="EnsemblMetazoa" id="PHUM522520-RA">
    <property type="protein sequence ID" value="PHUM522520-PA"/>
    <property type="gene ID" value="PHUM522520"/>
</dbReference>
<dbReference type="Proteomes" id="UP000009046">
    <property type="component" value="Unassembled WGS sequence"/>
</dbReference>
<keyword evidence="9" id="KW-0645">Protease</keyword>
<feature type="disulfide bond" evidence="6">
    <location>
        <begin position="321"/>
        <end position="338"/>
    </location>
</feature>
<feature type="glycosylation site" description="N-linked (GlcNAc...) (complex) asparagine" evidence="5">
    <location>
        <position position="59"/>
    </location>
</feature>
<keyword evidence="13" id="KW-1185">Reference proteome</keyword>
<dbReference type="PRINTS" id="PR00791">
    <property type="entry name" value="PEPDIPTASEA"/>
</dbReference>
<dbReference type="CTD" id="8231726"/>
<evidence type="ECO:0000256" key="6">
    <source>
        <dbReference type="PIRSR" id="PIRSR601548-4"/>
    </source>
</evidence>
<keyword evidence="2 10" id="KW-0732">Signal</keyword>
<dbReference type="OrthoDB" id="10029630at2759"/>
<dbReference type="GeneID" id="8231726"/>
<gene>
    <name evidence="12" type="primary">8231726</name>
    <name evidence="11" type="ORF">Phum_PHUM522520</name>
</gene>
<dbReference type="eggNOG" id="KOG3690">
    <property type="taxonomic scope" value="Eukaryota"/>
</dbReference>
<dbReference type="GO" id="GO:0005615">
    <property type="term" value="C:extracellular space"/>
    <property type="evidence" value="ECO:0007669"/>
    <property type="project" value="TreeGrafter"/>
</dbReference>
<keyword evidence="4 5" id="KW-0325">Glycoprotein</keyword>
<dbReference type="PROSITE" id="PS52011">
    <property type="entry name" value="PEPTIDASE_M2"/>
    <property type="match status" value="1"/>
</dbReference>
<reference evidence="11" key="2">
    <citation type="submission" date="2007-04" db="EMBL/GenBank/DDBJ databases">
        <title>The genome of the human body louse.</title>
        <authorList>
            <consortium name="The Human Body Louse Genome Consortium"/>
            <person name="Kirkness E."/>
            <person name="Walenz B."/>
            <person name="Hass B."/>
            <person name="Bruggner R."/>
            <person name="Strausberg R."/>
        </authorList>
    </citation>
    <scope>NUCLEOTIDE SEQUENCE</scope>
    <source>
        <strain evidence="11">USDA</strain>
    </source>
</reference>
<dbReference type="GO" id="GO:0008241">
    <property type="term" value="F:peptidyl-dipeptidase activity"/>
    <property type="evidence" value="ECO:0007669"/>
    <property type="project" value="InterPro"/>
</dbReference>
<feature type="signal peptide" evidence="10">
    <location>
        <begin position="1"/>
        <end position="20"/>
    </location>
</feature>
<dbReference type="PANTHER" id="PTHR10514:SF44">
    <property type="entry name" value="ANGIOTENSIN-CONVERTING ENZYME-RELATED"/>
    <property type="match status" value="1"/>
</dbReference>
<evidence type="ECO:0000256" key="8">
    <source>
        <dbReference type="PROSITE-ProRule" id="PRU01355"/>
    </source>
</evidence>
<evidence type="ECO:0000256" key="1">
    <source>
        <dbReference type="ARBA" id="ARBA00008139"/>
    </source>
</evidence>
<keyword evidence="9" id="KW-0479">Metal-binding</keyword>
<keyword evidence="9 11" id="KW-0378">Hydrolase</keyword>
<feature type="glycosylation site" description="N-linked (GlcNAc...) asparagine; partial" evidence="5">
    <location>
        <position position="310"/>
    </location>
</feature>
<comment type="similarity">
    <text evidence="1 8 9">Belongs to the peptidase M2 family.</text>
</comment>
<feature type="disulfide bond" evidence="8">
    <location>
        <begin position="121"/>
        <end position="129"/>
    </location>
</feature>
<dbReference type="EMBL" id="AAZO01006342">
    <property type="status" value="NOT_ANNOTATED_CDS"/>
    <property type="molecule type" value="Genomic_DNA"/>
</dbReference>
<dbReference type="EC" id="3.4.-.-" evidence="9"/>
<comment type="caution">
    <text evidence="8">Lacks conserved residue(s) required for the propagation of feature annotation.</text>
</comment>
<reference evidence="12" key="3">
    <citation type="submission" date="2021-02" db="UniProtKB">
        <authorList>
            <consortium name="EnsemblMetazoa"/>
        </authorList>
    </citation>
    <scope>IDENTIFICATION</scope>
    <source>
        <strain evidence="12">USDA</strain>
    </source>
</reference>
<dbReference type="InParanoid" id="E0VZ00"/>
<protein>
    <recommendedName>
        <fullName evidence="9">Angiotensin-converting enzyme</fullName>
        <ecNumber evidence="9">3.4.-.-</ecNumber>
    </recommendedName>
</protein>
<proteinExistence type="inferred from homology"/>
<keyword evidence="9 11" id="KW-0121">Carboxypeptidase</keyword>
<evidence type="ECO:0000256" key="10">
    <source>
        <dbReference type="SAM" id="SignalP"/>
    </source>
</evidence>
<name>E0VZ00_PEDHC</name>
<keyword evidence="3 6" id="KW-1015">Disulfide bond</keyword>
<feature type="glycosylation site" description="N-linked (GlcNAc...) asparagine" evidence="7">
    <location>
        <position position="75"/>
    </location>
</feature>
<dbReference type="Pfam" id="PF01401">
    <property type="entry name" value="Peptidase_M2"/>
    <property type="match status" value="1"/>
</dbReference>
<comment type="cofactor">
    <cofactor evidence="9">
        <name>Zn(2+)</name>
        <dbReference type="ChEBI" id="CHEBI:29105"/>
    </cofactor>
    <text evidence="9">Binds 1 zinc ion per subunit.</text>
</comment>
<accession>E0VZ00</accession>
<evidence type="ECO:0000256" key="7">
    <source>
        <dbReference type="PIRSR" id="PIRSR601548-5"/>
    </source>
</evidence>
<feature type="chain" id="PRO_5011412761" description="Angiotensin-converting enzyme" evidence="10">
    <location>
        <begin position="21"/>
        <end position="690"/>
    </location>
</feature>
<evidence type="ECO:0000256" key="4">
    <source>
        <dbReference type="ARBA" id="ARBA00023180"/>
    </source>
</evidence>
<dbReference type="GO" id="GO:0046872">
    <property type="term" value="F:metal ion binding"/>
    <property type="evidence" value="ECO:0007669"/>
    <property type="project" value="UniProtKB-KW"/>
</dbReference>